<dbReference type="EMBL" id="UGMS01000001">
    <property type="protein sequence ID" value="STV74322.1"/>
    <property type="molecule type" value="Genomic_DNA"/>
</dbReference>
<dbReference type="Proteomes" id="UP000254863">
    <property type="component" value="Unassembled WGS sequence"/>
</dbReference>
<reference evidence="1 2" key="1">
    <citation type="submission" date="2018-06" db="EMBL/GenBank/DDBJ databases">
        <authorList>
            <consortium name="Pathogen Informatics"/>
            <person name="Doyle S."/>
        </authorList>
    </citation>
    <scope>NUCLEOTIDE SEQUENCE [LARGE SCALE GENOMIC DNA]</scope>
    <source>
        <strain evidence="1 2">NCTC11685</strain>
    </source>
</reference>
<accession>A0A7H4N172</accession>
<comment type="caution">
    <text evidence="1">The sequence shown here is derived from an EMBL/GenBank/DDBJ whole genome shotgun (WGS) entry which is preliminary data.</text>
</comment>
<evidence type="ECO:0000313" key="1">
    <source>
        <dbReference type="EMBL" id="STV74322.1"/>
    </source>
</evidence>
<protein>
    <submittedName>
        <fullName evidence="1">Uncharacterized protein</fullName>
    </submittedName>
</protein>
<evidence type="ECO:0000313" key="2">
    <source>
        <dbReference type="Proteomes" id="UP000254863"/>
    </source>
</evidence>
<proteinExistence type="predicted"/>
<name>A0A7H4N172_9ENTR</name>
<dbReference type="AlphaFoldDB" id="A0A7H4N172"/>
<gene>
    <name evidence="1" type="ORF">NCTC11685_00991</name>
</gene>
<sequence length="113" mass="13015">MSLTPEDAEKRWREQLQREAKWRAENYAAAVAVYMKKKADAYLQPLKQRDTELEDIIAEEAIVNIGDQLRTCRIFVSDKMMRSIAGGARIRNGGKVYVIRNGILRQTTVDDAW</sequence>
<organism evidence="1 2">
    <name type="scientific">Klebsiella michiganensis</name>
    <dbReference type="NCBI Taxonomy" id="1134687"/>
    <lineage>
        <taxon>Bacteria</taxon>
        <taxon>Pseudomonadati</taxon>
        <taxon>Pseudomonadota</taxon>
        <taxon>Gammaproteobacteria</taxon>
        <taxon>Enterobacterales</taxon>
        <taxon>Enterobacteriaceae</taxon>
        <taxon>Klebsiella/Raoultella group</taxon>
        <taxon>Klebsiella</taxon>
    </lineage>
</organism>